<evidence type="ECO:0000313" key="5">
    <source>
        <dbReference type="Proteomes" id="UP000078046"/>
    </source>
</evidence>
<feature type="repeat" description="HEAT" evidence="2">
    <location>
        <begin position="416"/>
        <end position="454"/>
    </location>
</feature>
<organism evidence="4 5">
    <name type="scientific">Intoshia linei</name>
    <dbReference type="NCBI Taxonomy" id="1819745"/>
    <lineage>
        <taxon>Eukaryota</taxon>
        <taxon>Metazoa</taxon>
        <taxon>Spiralia</taxon>
        <taxon>Lophotrochozoa</taxon>
        <taxon>Mesozoa</taxon>
        <taxon>Orthonectida</taxon>
        <taxon>Rhopaluridae</taxon>
        <taxon>Intoshia</taxon>
    </lineage>
</organism>
<evidence type="ECO:0000256" key="1">
    <source>
        <dbReference type="ARBA" id="ARBA00022737"/>
    </source>
</evidence>
<dbReference type="GO" id="GO:0019888">
    <property type="term" value="F:protein phosphatase regulator activity"/>
    <property type="evidence" value="ECO:0007669"/>
    <property type="project" value="TreeGrafter"/>
</dbReference>
<keyword evidence="1" id="KW-0677">Repeat</keyword>
<dbReference type="SMART" id="SM01349">
    <property type="entry name" value="TOG"/>
    <property type="match status" value="1"/>
</dbReference>
<dbReference type="InterPro" id="IPR011989">
    <property type="entry name" value="ARM-like"/>
</dbReference>
<dbReference type="Pfam" id="PF22956">
    <property type="entry name" value="VPS15-like_hel"/>
    <property type="match status" value="1"/>
</dbReference>
<feature type="repeat" description="HEAT" evidence="2">
    <location>
        <begin position="377"/>
        <end position="415"/>
    </location>
</feature>
<dbReference type="AlphaFoldDB" id="A0A177B2L9"/>
<feature type="domain" description="TOG" evidence="3">
    <location>
        <begin position="366"/>
        <end position="598"/>
    </location>
</feature>
<comment type="caution">
    <text evidence="4">The sequence shown here is derived from an EMBL/GenBank/DDBJ whole genome shotgun (WGS) entry which is preliminary data.</text>
</comment>
<name>A0A177B2L9_9BILA</name>
<gene>
    <name evidence="4" type="ORF">A3Q56_03825</name>
</gene>
<dbReference type="PANTHER" id="PTHR10648">
    <property type="entry name" value="SERINE/THREONINE-PROTEIN PHOSPHATASE PP2A 65 KDA REGULATORY SUBUNIT"/>
    <property type="match status" value="1"/>
</dbReference>
<keyword evidence="5" id="KW-1185">Reference proteome</keyword>
<reference evidence="4 5" key="1">
    <citation type="submission" date="2016-04" db="EMBL/GenBank/DDBJ databases">
        <title>The genome of Intoshia linei affirms orthonectids as highly simplified spiralians.</title>
        <authorList>
            <person name="Mikhailov K.V."/>
            <person name="Slusarev G.S."/>
            <person name="Nikitin M.A."/>
            <person name="Logacheva M.D."/>
            <person name="Penin A."/>
            <person name="Aleoshin V."/>
            <person name="Panchin Y.V."/>
        </authorList>
    </citation>
    <scope>NUCLEOTIDE SEQUENCE [LARGE SCALE GENOMIC DNA]</scope>
    <source>
        <strain evidence="4">Intl2013</strain>
        <tissue evidence="4">Whole animal</tissue>
    </source>
</reference>
<dbReference type="SUPFAM" id="SSF48371">
    <property type="entry name" value="ARM repeat"/>
    <property type="match status" value="1"/>
</dbReference>
<dbReference type="InterPro" id="IPR016024">
    <property type="entry name" value="ARM-type_fold"/>
</dbReference>
<dbReference type="InterPro" id="IPR034085">
    <property type="entry name" value="TOG"/>
</dbReference>
<dbReference type="InterPro" id="IPR021133">
    <property type="entry name" value="HEAT_type_2"/>
</dbReference>
<accession>A0A177B2L9</accession>
<dbReference type="GO" id="GO:0005634">
    <property type="term" value="C:nucleus"/>
    <property type="evidence" value="ECO:0007669"/>
    <property type="project" value="TreeGrafter"/>
</dbReference>
<feature type="repeat" description="HEAT" evidence="2">
    <location>
        <begin position="535"/>
        <end position="573"/>
    </location>
</feature>
<evidence type="ECO:0000313" key="4">
    <source>
        <dbReference type="EMBL" id="OAF68390.1"/>
    </source>
</evidence>
<dbReference type="PROSITE" id="PS50077">
    <property type="entry name" value="HEAT_REPEAT"/>
    <property type="match status" value="3"/>
</dbReference>
<dbReference type="EMBL" id="LWCA01000454">
    <property type="protein sequence ID" value="OAF68390.1"/>
    <property type="molecule type" value="Genomic_DNA"/>
</dbReference>
<proteinExistence type="predicted"/>
<dbReference type="Gene3D" id="1.25.10.10">
    <property type="entry name" value="Leucine-rich Repeat Variant"/>
    <property type="match status" value="1"/>
</dbReference>
<evidence type="ECO:0000259" key="3">
    <source>
        <dbReference type="SMART" id="SM01349"/>
    </source>
</evidence>
<evidence type="ECO:0000256" key="2">
    <source>
        <dbReference type="PROSITE-ProRule" id="PRU00103"/>
    </source>
</evidence>
<dbReference type="OrthoDB" id="340346at2759"/>
<dbReference type="PANTHER" id="PTHR10648:SF4">
    <property type="entry name" value="PROTEIN PHOSPHATASE 2 (FORMERLY 2A), REGULATORY SUBUNIT A, BETA ISOFORM-RELATED"/>
    <property type="match status" value="1"/>
</dbReference>
<dbReference type="InterPro" id="IPR055231">
    <property type="entry name" value="2AA_helical"/>
</dbReference>
<sequence length="606" mass="68789">MKSNEDKHNPHDCPDFSPDNELYPINVLADELTSDDMQIKIQSINNLETIALALGTQKTRDELIPFLLENNGGEDELLIAIAEKLGNFNACLGGDEYAHCIIPIFESLGTVEETLVRDVTIKSYKKILSTFSQHQIEEYAVPSLKRLIAGEWFTARVSAANLFHSIYERLKENFRGELRISYRTLCSDETPMVRRCAASNFIFFLNHIDGATFRSDLLSSYNSLIKDEEETVRENATTCLASIIKICCNSGSMNVLIEITKFAFEGKDWGVRIMGARDIISIQRAFGKTVKPSHMIKFMESCLKDEESGIRSLAIQSLSDFCEYLPEDEQIDIIIETFLPIMNQLCLEQSNNVRSSLSISIAGISKILKKELAIKHILPIWLALLHNDSSDIRFSILEEMMKMANTIGYDEISQRIVPMIEEICADPKWRVRHSFLKCIKILSEHMGTNFFNEYMANPFLETYLNDSVLTIRNTAAELLSDLVKPFGVVWAQENIIPVMVQQLNNSTNYLRRLTLLYALRLMAESCGSEVFLQCLLPIILKLGLDKVSNVRFNVCKLLEKLAPLMDSTTINTKVKQLLDNLAKDDDDEVKWYAKSALKSMNLPLPK</sequence>
<dbReference type="GO" id="GO:0005829">
    <property type="term" value="C:cytosol"/>
    <property type="evidence" value="ECO:0007669"/>
    <property type="project" value="TreeGrafter"/>
</dbReference>
<dbReference type="Proteomes" id="UP000078046">
    <property type="component" value="Unassembled WGS sequence"/>
</dbReference>
<dbReference type="InterPro" id="IPR051023">
    <property type="entry name" value="PP2A_Regulatory_Subunit_A"/>
</dbReference>
<dbReference type="GO" id="GO:0000159">
    <property type="term" value="C:protein phosphatase type 2A complex"/>
    <property type="evidence" value="ECO:0007669"/>
    <property type="project" value="TreeGrafter"/>
</dbReference>
<protein>
    <recommendedName>
        <fullName evidence="3">TOG domain-containing protein</fullName>
    </recommendedName>
</protein>